<name>A0A7D9EWB6_PARCT</name>
<dbReference type="InterPro" id="IPR019165">
    <property type="entry name" value="Peptidase_M76_ATP23"/>
</dbReference>
<evidence type="ECO:0000256" key="6">
    <source>
        <dbReference type="RuleBase" id="RU364057"/>
    </source>
</evidence>
<dbReference type="PANTHER" id="PTHR21711">
    <property type="entry name" value="MITOCHONDRIAL INNER MEMBRANE PROTEASE"/>
    <property type="match status" value="1"/>
</dbReference>
<dbReference type="OrthoDB" id="285308at2759"/>
<evidence type="ECO:0000256" key="1">
    <source>
        <dbReference type="ARBA" id="ARBA00009915"/>
    </source>
</evidence>
<keyword evidence="2 6" id="KW-0645">Protease</keyword>
<dbReference type="GO" id="GO:0004222">
    <property type="term" value="F:metalloendopeptidase activity"/>
    <property type="evidence" value="ECO:0007669"/>
    <property type="project" value="InterPro"/>
</dbReference>
<organism evidence="7 8">
    <name type="scientific">Paramuricea clavata</name>
    <name type="common">Red gorgonian</name>
    <name type="synonym">Violescent sea-whip</name>
    <dbReference type="NCBI Taxonomy" id="317549"/>
    <lineage>
        <taxon>Eukaryota</taxon>
        <taxon>Metazoa</taxon>
        <taxon>Cnidaria</taxon>
        <taxon>Anthozoa</taxon>
        <taxon>Octocorallia</taxon>
        <taxon>Malacalcyonacea</taxon>
        <taxon>Plexauridae</taxon>
        <taxon>Paramuricea</taxon>
    </lineage>
</organism>
<dbReference type="AlphaFoldDB" id="A0A7D9EWB6"/>
<dbReference type="GO" id="GO:0046872">
    <property type="term" value="F:metal ion binding"/>
    <property type="evidence" value="ECO:0007669"/>
    <property type="project" value="UniProtKB-KW"/>
</dbReference>
<evidence type="ECO:0000256" key="5">
    <source>
        <dbReference type="ARBA" id="ARBA00023049"/>
    </source>
</evidence>
<protein>
    <recommendedName>
        <fullName evidence="6">Mitochondrial inner membrane protease ATP23</fullName>
        <ecNumber evidence="6">3.4.24.-</ecNumber>
    </recommendedName>
</protein>
<comment type="similarity">
    <text evidence="1 6">Belongs to the peptidase M76 family.</text>
</comment>
<keyword evidence="4 6" id="KW-0378">Hydrolase</keyword>
<dbReference type="EMBL" id="CACRXK020010666">
    <property type="protein sequence ID" value="CAB4019877.1"/>
    <property type="molecule type" value="Genomic_DNA"/>
</dbReference>
<dbReference type="Pfam" id="PF09768">
    <property type="entry name" value="Peptidase_M76"/>
    <property type="match status" value="1"/>
</dbReference>
<evidence type="ECO:0000313" key="8">
    <source>
        <dbReference type="Proteomes" id="UP001152795"/>
    </source>
</evidence>
<dbReference type="GO" id="GO:0005739">
    <property type="term" value="C:mitochondrion"/>
    <property type="evidence" value="ECO:0007669"/>
    <property type="project" value="GOC"/>
</dbReference>
<proteinExistence type="inferred from homology"/>
<dbReference type="EC" id="3.4.24.-" evidence="6"/>
<comment type="caution">
    <text evidence="7">The sequence shown here is derived from an EMBL/GenBank/DDBJ whole genome shotgun (WGS) entry which is preliminary data.</text>
</comment>
<accession>A0A7D9EWB6</accession>
<dbReference type="Proteomes" id="UP001152795">
    <property type="component" value="Unassembled WGS sequence"/>
</dbReference>
<gene>
    <name evidence="7" type="ORF">PACLA_8A015683</name>
</gene>
<dbReference type="GO" id="GO:0033615">
    <property type="term" value="P:mitochondrial proton-transporting ATP synthase complex assembly"/>
    <property type="evidence" value="ECO:0007669"/>
    <property type="project" value="TreeGrafter"/>
</dbReference>
<evidence type="ECO:0000256" key="4">
    <source>
        <dbReference type="ARBA" id="ARBA00022801"/>
    </source>
</evidence>
<reference evidence="7" key="1">
    <citation type="submission" date="2020-04" db="EMBL/GenBank/DDBJ databases">
        <authorList>
            <person name="Alioto T."/>
            <person name="Alioto T."/>
            <person name="Gomez Garrido J."/>
        </authorList>
    </citation>
    <scope>NUCLEOTIDE SEQUENCE</scope>
    <source>
        <strain evidence="7">A484AB</strain>
    </source>
</reference>
<keyword evidence="8" id="KW-1185">Reference proteome</keyword>
<dbReference type="GO" id="GO:0034982">
    <property type="term" value="P:mitochondrial protein processing"/>
    <property type="evidence" value="ECO:0007669"/>
    <property type="project" value="TreeGrafter"/>
</dbReference>
<keyword evidence="5 6" id="KW-0482">Metalloprotease</keyword>
<evidence type="ECO:0000256" key="2">
    <source>
        <dbReference type="ARBA" id="ARBA00022670"/>
    </source>
</evidence>
<evidence type="ECO:0000256" key="3">
    <source>
        <dbReference type="ARBA" id="ARBA00022723"/>
    </source>
</evidence>
<sequence length="211" mass="24448">MTDSARDSGERRPTEAEKQSFPARVNRNIDSNHRKHNRCLEWAENSCRKAPYVKFMLDAMKKLGCNVDLGKHIVCEPCGENVLGGFDFHRKQVVLCENVIYSQSCMNDVLTHELIHAYDFARIKYDVNNLRHLACTEIRAANLSGDCFFWKEFFSRFNFGWKGHQKKCARNRAVKSILCVSDINKDEAENIVSSVFEECYKDTEPFERIPP</sequence>
<evidence type="ECO:0000313" key="7">
    <source>
        <dbReference type="EMBL" id="CAB4019877.1"/>
    </source>
</evidence>
<dbReference type="PANTHER" id="PTHR21711:SF0">
    <property type="entry name" value="MITOCHONDRIAL INNER MEMBRANE PROTEASE ATP23 HOMOLOG"/>
    <property type="match status" value="1"/>
</dbReference>
<keyword evidence="3 6" id="KW-0479">Metal-binding</keyword>